<reference evidence="2" key="1">
    <citation type="submission" date="2016-10" db="EMBL/GenBank/DDBJ databases">
        <authorList>
            <person name="Varghese N."/>
            <person name="Submissions S."/>
        </authorList>
    </citation>
    <scope>NUCLEOTIDE SEQUENCE [LARGE SCALE GENOMIC DNA]</scope>
    <source>
        <strain evidence="2">B48,IBRC-M 10115,DSM 25386,CECT 8001</strain>
    </source>
</reference>
<dbReference type="OrthoDB" id="2454651at2"/>
<keyword evidence="2" id="KW-1185">Reference proteome</keyword>
<proteinExistence type="predicted"/>
<organism evidence="1 2">
    <name type="scientific">Mesobacillus persicus</name>
    <dbReference type="NCBI Taxonomy" id="930146"/>
    <lineage>
        <taxon>Bacteria</taxon>
        <taxon>Bacillati</taxon>
        <taxon>Bacillota</taxon>
        <taxon>Bacilli</taxon>
        <taxon>Bacillales</taxon>
        <taxon>Bacillaceae</taxon>
        <taxon>Mesobacillus</taxon>
    </lineage>
</organism>
<dbReference type="EMBL" id="FOBW01000020">
    <property type="protein sequence ID" value="SEN77599.1"/>
    <property type="molecule type" value="Genomic_DNA"/>
</dbReference>
<gene>
    <name evidence="1" type="ORF">SAMN05192533_12049</name>
</gene>
<accession>A0A1H8JA96</accession>
<dbReference type="RefSeq" id="WP_090749816.1">
    <property type="nucleotide sequence ID" value="NZ_FOBW01000020.1"/>
</dbReference>
<dbReference type="Proteomes" id="UP000198553">
    <property type="component" value="Unassembled WGS sequence"/>
</dbReference>
<dbReference type="STRING" id="930146.SAMN05192533_12049"/>
<evidence type="ECO:0000313" key="2">
    <source>
        <dbReference type="Proteomes" id="UP000198553"/>
    </source>
</evidence>
<name>A0A1H8JA96_9BACI</name>
<protein>
    <submittedName>
        <fullName evidence="1">Uncharacterized protein</fullName>
    </submittedName>
</protein>
<sequence length="80" mass="8990">MSDYKQFLQEREQIDGLVGKGYKIKSIIENLSGATVEFEKGNGDRKSLRVLSPDGRKYFSILLIRQQRQAIGVSPSEKGS</sequence>
<evidence type="ECO:0000313" key="1">
    <source>
        <dbReference type="EMBL" id="SEN77599.1"/>
    </source>
</evidence>
<dbReference type="AlphaFoldDB" id="A0A1H8JA96"/>